<keyword evidence="8 12" id="KW-0067">ATP-binding</keyword>
<keyword evidence="18" id="KW-1185">Reference proteome</keyword>
<dbReference type="InterPro" id="IPR017441">
    <property type="entry name" value="Protein_kinase_ATP_BS"/>
</dbReference>
<evidence type="ECO:0000256" key="7">
    <source>
        <dbReference type="ARBA" id="ARBA00022777"/>
    </source>
</evidence>
<feature type="chain" id="PRO_5001972433" description="Protein kinase domain-containing protein" evidence="15">
    <location>
        <begin position="26"/>
        <end position="839"/>
    </location>
</feature>
<evidence type="ECO:0000256" key="2">
    <source>
        <dbReference type="ARBA" id="ARBA00022527"/>
    </source>
</evidence>
<keyword evidence="3" id="KW-0808">Transferase</keyword>
<dbReference type="Pfam" id="PF12819">
    <property type="entry name" value="Malectin_like"/>
    <property type="match status" value="1"/>
</dbReference>
<dbReference type="PANTHER" id="PTHR34590:SF15">
    <property type="entry name" value="PROTEIN KINASE DOMAIN-CONTAINING PROTEIN"/>
    <property type="match status" value="1"/>
</dbReference>
<evidence type="ECO:0000256" key="15">
    <source>
        <dbReference type="SAM" id="SignalP"/>
    </source>
</evidence>
<dbReference type="FunFam" id="1.10.510.10:FF:000252">
    <property type="entry name" value="Receptor-like protein kinase FERONIA"/>
    <property type="match status" value="1"/>
</dbReference>
<keyword evidence="10 14" id="KW-0472">Membrane</keyword>
<sequence length="839" mass="94583">MKILTPFFVFFFLLLLLLLLPPSTSQTSYYVPVDNIAVNCGTKAITDTGDRKWIGDVATNYSPSEPPNTVNKSTFKSIISNTISDEIYRTVRLSRSPFTYSSPVTAGPKFIRLYFYPEKYEEFNRSDAFFTVQAAQFTLLKNFSAALVADFINKSVIPREFCIHIAGEAPKLNITFTPSPNSYAFVNGIEVVSMPENLYYSPAEQGTTTPIIGNNIALELYHRKNLGGDDIFPSQDSGMYRNWDGTNLHITTKRVIPIHNDSVSINYTTSTPNFTATDSVYQSALILGVNRTLNSKQNLSFQLPVDVGFNYLVRLHFCQILMDQFQGKQKIFTVFINNQNITTVDIDSINTPLYRDYNARPMAVGNTSAILVDLHPLPSETFDVILNGYEVFKQSNGTNLAVPNPVVALAPEIKRGAKNSNATAIIAAVCSSVGFAILSSIVGFVVIWKQSKKMRKRRKKKKKTREDKLLPERRCRIFTFEEICEATDYFSKERQIGVGGFGAVYKGIFEDEDDLTVAIKRLNPESNQGEQEFVTEIELLSELRHFNLVSLIGYCLENKEMLLVYEYMPNGTFKDHLYDTSNSLLSWRKRLEICVGAARGLDYLHSGFDRPIIHRDVKTTNILLDENWVARVSDFGMSKLGQTNTAVSTAVKGTWGYLDPEYHRRLKVTEKSDVFSFGVILFEVLCGRKPLDPLAGEEKFKLTLWAKKCLEKGNAYEIIDPHLKGKISCDCLKQYLELATTCINDHSKHRPRMEVVEEKLRFILKLQEEADGDCPDTELSYPEEPFSPIRSSGGSLRTESYKSHIATMLSGSDFTVSSLMSEEMLSEQSSGSMAYSRKT</sequence>
<dbReference type="Gene3D" id="1.10.510.10">
    <property type="entry name" value="Transferase(Phosphotransferase) domain 1"/>
    <property type="match status" value="1"/>
</dbReference>
<dbReference type="Pfam" id="PF07714">
    <property type="entry name" value="PK_Tyr_Ser-Thr"/>
    <property type="match status" value="1"/>
</dbReference>
<evidence type="ECO:0000256" key="10">
    <source>
        <dbReference type="ARBA" id="ARBA00023136"/>
    </source>
</evidence>
<evidence type="ECO:0000259" key="16">
    <source>
        <dbReference type="PROSITE" id="PS50011"/>
    </source>
</evidence>
<evidence type="ECO:0000256" key="11">
    <source>
        <dbReference type="ARBA" id="ARBA00023180"/>
    </source>
</evidence>
<accession>A0A0A0KSH1</accession>
<dbReference type="FunFam" id="3.30.200.20:FF:000039">
    <property type="entry name" value="receptor-like protein kinase FERONIA"/>
    <property type="match status" value="1"/>
</dbReference>
<feature type="region of interest" description="Disordered" evidence="13">
    <location>
        <begin position="773"/>
        <end position="795"/>
    </location>
</feature>
<reference evidence="17 18" key="2">
    <citation type="journal article" date="2009" name="PLoS ONE">
        <title>An integrated genetic and cytogenetic map of the cucumber genome.</title>
        <authorList>
            <person name="Ren Y."/>
            <person name="Zhang Z."/>
            <person name="Liu J."/>
            <person name="Staub J.E."/>
            <person name="Han Y."/>
            <person name="Cheng Z."/>
            <person name="Li X."/>
            <person name="Lu J."/>
            <person name="Miao H."/>
            <person name="Kang H."/>
            <person name="Xie B."/>
            <person name="Gu X."/>
            <person name="Wang X."/>
            <person name="Du Y."/>
            <person name="Jin W."/>
            <person name="Huang S."/>
        </authorList>
    </citation>
    <scope>NUCLEOTIDE SEQUENCE [LARGE SCALE GENOMIC DNA]</scope>
    <source>
        <strain evidence="18">cv. 9930</strain>
    </source>
</reference>
<dbReference type="GO" id="GO:0004674">
    <property type="term" value="F:protein serine/threonine kinase activity"/>
    <property type="evidence" value="ECO:0007669"/>
    <property type="project" value="UniProtKB-KW"/>
</dbReference>
<evidence type="ECO:0000256" key="6">
    <source>
        <dbReference type="ARBA" id="ARBA00022741"/>
    </source>
</evidence>
<evidence type="ECO:0000256" key="9">
    <source>
        <dbReference type="ARBA" id="ARBA00022989"/>
    </source>
</evidence>
<evidence type="ECO:0000256" key="8">
    <source>
        <dbReference type="ARBA" id="ARBA00022840"/>
    </source>
</evidence>
<dbReference type="GO" id="GO:0005524">
    <property type="term" value="F:ATP binding"/>
    <property type="evidence" value="ECO:0007669"/>
    <property type="project" value="UniProtKB-UniRule"/>
</dbReference>
<dbReference type="eggNOG" id="KOG1187">
    <property type="taxonomic scope" value="Eukaryota"/>
</dbReference>
<dbReference type="PANTHER" id="PTHR34590">
    <property type="entry name" value="OS03G0124300 PROTEIN-RELATED"/>
    <property type="match status" value="1"/>
</dbReference>
<keyword evidence="2" id="KW-0723">Serine/threonine-protein kinase</keyword>
<evidence type="ECO:0000256" key="5">
    <source>
        <dbReference type="ARBA" id="ARBA00022729"/>
    </source>
</evidence>
<dbReference type="GO" id="GO:0004672">
    <property type="term" value="F:protein kinase activity"/>
    <property type="evidence" value="ECO:0000318"/>
    <property type="project" value="GO_Central"/>
</dbReference>
<evidence type="ECO:0000256" key="13">
    <source>
        <dbReference type="SAM" id="MobiDB-lite"/>
    </source>
</evidence>
<feature type="domain" description="Protein kinase" evidence="16">
    <location>
        <begin position="490"/>
        <end position="763"/>
    </location>
</feature>
<reference evidence="17 18" key="4">
    <citation type="journal article" date="2011" name="BMC Genomics">
        <title>RNA-Seq improves annotation of protein-coding genes in the cucumber genome.</title>
        <authorList>
            <person name="Li Z."/>
            <person name="Zhang Z."/>
            <person name="Yan P."/>
            <person name="Huang S."/>
            <person name="Fei Z."/>
            <person name="Lin K."/>
        </authorList>
    </citation>
    <scope>NUCLEOTIDE SEQUENCE [LARGE SCALE GENOMIC DNA]</scope>
    <source>
        <strain evidence="18">cv. 9930</strain>
    </source>
</reference>
<dbReference type="InterPro" id="IPR008271">
    <property type="entry name" value="Ser/Thr_kinase_AS"/>
</dbReference>
<dbReference type="SMR" id="A0A0A0KSH1"/>
<dbReference type="InterPro" id="IPR000719">
    <property type="entry name" value="Prot_kinase_dom"/>
</dbReference>
<feature type="binding site" evidence="12">
    <location>
        <position position="520"/>
    </location>
    <ligand>
        <name>ATP</name>
        <dbReference type="ChEBI" id="CHEBI:30616"/>
    </ligand>
</feature>
<dbReference type="Proteomes" id="UP000029981">
    <property type="component" value="Chromosome 5"/>
</dbReference>
<dbReference type="Gramene" id="KGN52520">
    <property type="protein sequence ID" value="KGN52520"/>
    <property type="gene ID" value="Csa_5G640540"/>
</dbReference>
<dbReference type="KEGG" id="csv:101215835"/>
<dbReference type="STRING" id="3659.A0A0A0KSH1"/>
<dbReference type="FunFam" id="2.60.120.430:FF:000003">
    <property type="entry name" value="FERONIA receptor-like kinase"/>
    <property type="match status" value="1"/>
</dbReference>
<keyword evidence="5 15" id="KW-0732">Signal</keyword>
<dbReference type="EMBL" id="CM002926">
    <property type="protein sequence ID" value="KGN52520.1"/>
    <property type="molecule type" value="Genomic_DNA"/>
</dbReference>
<evidence type="ECO:0000313" key="17">
    <source>
        <dbReference type="EMBL" id="KGN52520.1"/>
    </source>
</evidence>
<dbReference type="InterPro" id="IPR011009">
    <property type="entry name" value="Kinase-like_dom_sf"/>
</dbReference>
<evidence type="ECO:0000256" key="1">
    <source>
        <dbReference type="ARBA" id="ARBA00004479"/>
    </source>
</evidence>
<comment type="subcellular location">
    <subcellularLocation>
        <location evidence="1">Membrane</location>
        <topology evidence="1">Single-pass type I membrane protein</topology>
    </subcellularLocation>
</comment>
<keyword evidence="4 14" id="KW-0812">Transmembrane</keyword>
<dbReference type="InterPro" id="IPR024788">
    <property type="entry name" value="Malectin-like_Carb-bd_dom"/>
</dbReference>
<evidence type="ECO:0000256" key="14">
    <source>
        <dbReference type="SAM" id="Phobius"/>
    </source>
</evidence>
<dbReference type="Gene3D" id="3.30.200.20">
    <property type="entry name" value="Phosphorylase Kinase, domain 1"/>
    <property type="match status" value="1"/>
</dbReference>
<dbReference type="SUPFAM" id="SSF56112">
    <property type="entry name" value="Protein kinase-like (PK-like)"/>
    <property type="match status" value="1"/>
</dbReference>
<organism evidence="17 18">
    <name type="scientific">Cucumis sativus</name>
    <name type="common">Cucumber</name>
    <dbReference type="NCBI Taxonomy" id="3659"/>
    <lineage>
        <taxon>Eukaryota</taxon>
        <taxon>Viridiplantae</taxon>
        <taxon>Streptophyta</taxon>
        <taxon>Embryophyta</taxon>
        <taxon>Tracheophyta</taxon>
        <taxon>Spermatophyta</taxon>
        <taxon>Magnoliopsida</taxon>
        <taxon>eudicotyledons</taxon>
        <taxon>Gunneridae</taxon>
        <taxon>Pentapetalae</taxon>
        <taxon>rosids</taxon>
        <taxon>fabids</taxon>
        <taxon>Cucurbitales</taxon>
        <taxon>Cucurbitaceae</taxon>
        <taxon>Benincaseae</taxon>
        <taxon>Cucumis</taxon>
    </lineage>
</organism>
<dbReference type="CDD" id="cd14066">
    <property type="entry name" value="STKc_IRAK"/>
    <property type="match status" value="1"/>
</dbReference>
<evidence type="ECO:0000313" key="18">
    <source>
        <dbReference type="Proteomes" id="UP000029981"/>
    </source>
</evidence>
<keyword evidence="6 12" id="KW-0547">Nucleotide-binding</keyword>
<proteinExistence type="predicted"/>
<dbReference type="PROSITE" id="PS50011">
    <property type="entry name" value="PROTEIN_KINASE_DOM"/>
    <property type="match status" value="1"/>
</dbReference>
<evidence type="ECO:0000256" key="4">
    <source>
        <dbReference type="ARBA" id="ARBA00022692"/>
    </source>
</evidence>
<evidence type="ECO:0000256" key="12">
    <source>
        <dbReference type="PROSITE-ProRule" id="PRU10141"/>
    </source>
</evidence>
<keyword evidence="7" id="KW-0418">Kinase</keyword>
<dbReference type="Gene3D" id="2.60.120.430">
    <property type="entry name" value="Galactose-binding lectin"/>
    <property type="match status" value="2"/>
</dbReference>
<dbReference type="GO" id="GO:0005886">
    <property type="term" value="C:plasma membrane"/>
    <property type="evidence" value="ECO:0000318"/>
    <property type="project" value="GO_Central"/>
</dbReference>
<gene>
    <name evidence="17" type="ORF">Csa_5G640540</name>
</gene>
<reference evidence="17 18" key="3">
    <citation type="journal article" date="2010" name="BMC Genomics">
        <title>Transcriptome sequencing and comparative analysis of cucumber flowers with different sex types.</title>
        <authorList>
            <person name="Guo S."/>
            <person name="Zheng Y."/>
            <person name="Joung J.G."/>
            <person name="Liu S."/>
            <person name="Zhang Z."/>
            <person name="Crasta O.R."/>
            <person name="Sobral B.W."/>
            <person name="Xu Y."/>
            <person name="Huang S."/>
            <person name="Fei Z."/>
        </authorList>
    </citation>
    <scope>NUCLEOTIDE SEQUENCE [LARGE SCALE GENOMIC DNA]</scope>
    <source>
        <strain evidence="18">cv. 9930</strain>
    </source>
</reference>
<dbReference type="PROSITE" id="PS00108">
    <property type="entry name" value="PROTEIN_KINASE_ST"/>
    <property type="match status" value="1"/>
</dbReference>
<feature type="signal peptide" evidence="15">
    <location>
        <begin position="1"/>
        <end position="25"/>
    </location>
</feature>
<evidence type="ECO:0000256" key="3">
    <source>
        <dbReference type="ARBA" id="ARBA00022679"/>
    </source>
</evidence>
<dbReference type="AlphaFoldDB" id="A0A0A0KSH1"/>
<dbReference type="OMA" id="ATTCIND"/>
<keyword evidence="11" id="KW-0325">Glycoprotein</keyword>
<dbReference type="SMART" id="SM00220">
    <property type="entry name" value="S_TKc"/>
    <property type="match status" value="1"/>
</dbReference>
<feature type="transmembrane region" description="Helical" evidence="14">
    <location>
        <begin position="424"/>
        <end position="448"/>
    </location>
</feature>
<dbReference type="InterPro" id="IPR045272">
    <property type="entry name" value="ANXUR1/2-like"/>
</dbReference>
<dbReference type="InterPro" id="IPR001245">
    <property type="entry name" value="Ser-Thr/Tyr_kinase_cat_dom"/>
</dbReference>
<name>A0A0A0KSH1_CUCSA</name>
<dbReference type="OrthoDB" id="1720310at2759"/>
<reference evidence="17 18" key="1">
    <citation type="journal article" date="2009" name="Nat. Genet.">
        <title>The genome of the cucumber, Cucumis sativus L.</title>
        <authorList>
            <person name="Huang S."/>
            <person name="Li R."/>
            <person name="Zhang Z."/>
            <person name="Li L."/>
            <person name="Gu X."/>
            <person name="Fan W."/>
            <person name="Lucas W.J."/>
            <person name="Wang X."/>
            <person name="Xie B."/>
            <person name="Ni P."/>
            <person name="Ren Y."/>
            <person name="Zhu H."/>
            <person name="Li J."/>
            <person name="Lin K."/>
            <person name="Jin W."/>
            <person name="Fei Z."/>
            <person name="Li G."/>
            <person name="Staub J."/>
            <person name="Kilian A."/>
            <person name="van der Vossen E.A."/>
            <person name="Wu Y."/>
            <person name="Guo J."/>
            <person name="He J."/>
            <person name="Jia Z."/>
            <person name="Ren Y."/>
            <person name="Tian G."/>
            <person name="Lu Y."/>
            <person name="Ruan J."/>
            <person name="Qian W."/>
            <person name="Wang M."/>
            <person name="Huang Q."/>
            <person name="Li B."/>
            <person name="Xuan Z."/>
            <person name="Cao J."/>
            <person name="Asan"/>
            <person name="Wu Z."/>
            <person name="Zhang J."/>
            <person name="Cai Q."/>
            <person name="Bai Y."/>
            <person name="Zhao B."/>
            <person name="Han Y."/>
            <person name="Li Y."/>
            <person name="Li X."/>
            <person name="Wang S."/>
            <person name="Shi Q."/>
            <person name="Liu S."/>
            <person name="Cho W.K."/>
            <person name="Kim J.Y."/>
            <person name="Xu Y."/>
            <person name="Heller-Uszynska K."/>
            <person name="Miao H."/>
            <person name="Cheng Z."/>
            <person name="Zhang S."/>
            <person name="Wu J."/>
            <person name="Yang Y."/>
            <person name="Kang H."/>
            <person name="Li M."/>
            <person name="Liang H."/>
            <person name="Ren X."/>
            <person name="Shi Z."/>
            <person name="Wen M."/>
            <person name="Jian M."/>
            <person name="Yang H."/>
            <person name="Zhang G."/>
            <person name="Yang Z."/>
            <person name="Chen R."/>
            <person name="Liu S."/>
            <person name="Li J."/>
            <person name="Ma L."/>
            <person name="Liu H."/>
            <person name="Zhou Y."/>
            <person name="Zhao J."/>
            <person name="Fang X."/>
            <person name="Li G."/>
            <person name="Fang L."/>
            <person name="Li Y."/>
            <person name="Liu D."/>
            <person name="Zheng H."/>
            <person name="Zhang Y."/>
            <person name="Qin N."/>
            <person name="Li Z."/>
            <person name="Yang G."/>
            <person name="Yang S."/>
            <person name="Bolund L."/>
            <person name="Kristiansen K."/>
            <person name="Zheng H."/>
            <person name="Li S."/>
            <person name="Zhang X."/>
            <person name="Yang H."/>
            <person name="Wang J."/>
            <person name="Sun R."/>
            <person name="Zhang B."/>
            <person name="Jiang S."/>
            <person name="Wang J."/>
            <person name="Du Y."/>
            <person name="Li S."/>
        </authorList>
    </citation>
    <scope>NUCLEOTIDE SEQUENCE [LARGE SCALE GENOMIC DNA]</scope>
    <source>
        <strain evidence="18">cv. 9930</strain>
    </source>
</reference>
<keyword evidence="9 14" id="KW-1133">Transmembrane helix</keyword>
<protein>
    <recommendedName>
        <fullName evidence="16">Protein kinase domain-containing protein</fullName>
    </recommendedName>
</protein>
<dbReference type="PROSITE" id="PS00107">
    <property type="entry name" value="PROTEIN_KINASE_ATP"/>
    <property type="match status" value="1"/>
</dbReference>
<dbReference type="GO" id="GO:0004714">
    <property type="term" value="F:transmembrane receptor protein tyrosine kinase activity"/>
    <property type="evidence" value="ECO:0007669"/>
    <property type="project" value="InterPro"/>
</dbReference>